<evidence type="ECO:0000313" key="3">
    <source>
        <dbReference type="EMBL" id="TGY71166.1"/>
    </source>
</evidence>
<dbReference type="RefSeq" id="WP_135993696.1">
    <property type="nucleotide sequence ID" value="NZ_SRYD01000052.1"/>
</dbReference>
<comment type="caution">
    <text evidence="3">The sequence shown here is derived from an EMBL/GenBank/DDBJ whole genome shotgun (WGS) entry which is preliminary data.</text>
</comment>
<feature type="chain" id="PRO_5020441511" evidence="2">
    <location>
        <begin position="24"/>
        <end position="66"/>
    </location>
</feature>
<evidence type="ECO:0000256" key="2">
    <source>
        <dbReference type="SAM" id="SignalP"/>
    </source>
</evidence>
<proteinExistence type="predicted"/>
<dbReference type="Proteomes" id="UP000306630">
    <property type="component" value="Unassembled WGS sequence"/>
</dbReference>
<name>A0A4S2FPX0_9BACT</name>
<organism evidence="3 4">
    <name type="scientific">Muribaculum intestinale</name>
    <dbReference type="NCBI Taxonomy" id="1796646"/>
    <lineage>
        <taxon>Bacteria</taxon>
        <taxon>Pseudomonadati</taxon>
        <taxon>Bacteroidota</taxon>
        <taxon>Bacteroidia</taxon>
        <taxon>Bacteroidales</taxon>
        <taxon>Muribaculaceae</taxon>
        <taxon>Muribaculum</taxon>
    </lineage>
</organism>
<keyword evidence="2" id="KW-0732">Signal</keyword>
<gene>
    <name evidence="3" type="ORF">E5333_11895</name>
</gene>
<dbReference type="AlphaFoldDB" id="A0A4S2FPX0"/>
<protein>
    <submittedName>
        <fullName evidence="3">Uncharacterized protein</fullName>
    </submittedName>
</protein>
<accession>A0A4S2FPX0</accession>
<feature type="region of interest" description="Disordered" evidence="1">
    <location>
        <begin position="42"/>
        <end position="66"/>
    </location>
</feature>
<reference evidence="3 4" key="1">
    <citation type="submission" date="2019-04" db="EMBL/GenBank/DDBJ databases">
        <title>Microbes associate with the intestines of laboratory mice.</title>
        <authorList>
            <person name="Navarre W."/>
            <person name="Wong E."/>
            <person name="Huang K."/>
            <person name="Tropini C."/>
            <person name="Ng K."/>
            <person name="Yu B."/>
        </authorList>
    </citation>
    <scope>NUCLEOTIDE SEQUENCE [LARGE SCALE GENOMIC DNA]</scope>
    <source>
        <strain evidence="3 4">NM06_A21</strain>
    </source>
</reference>
<feature type="signal peptide" evidence="2">
    <location>
        <begin position="1"/>
        <end position="23"/>
    </location>
</feature>
<evidence type="ECO:0000256" key="1">
    <source>
        <dbReference type="SAM" id="MobiDB-lite"/>
    </source>
</evidence>
<sequence>MNSKLTYLIYSSLGALLNINVIATLEDNFGSTPWEQTFEFNSKDSGNDDSGNIISPIMTPVNPAIR</sequence>
<evidence type="ECO:0000313" key="4">
    <source>
        <dbReference type="Proteomes" id="UP000306630"/>
    </source>
</evidence>
<dbReference type="EMBL" id="SRYD01000052">
    <property type="protein sequence ID" value="TGY71166.1"/>
    <property type="molecule type" value="Genomic_DNA"/>
</dbReference>